<dbReference type="InterPro" id="IPR036412">
    <property type="entry name" value="HAD-like_sf"/>
</dbReference>
<dbReference type="OrthoDB" id="9810501at2"/>
<evidence type="ECO:0000313" key="4">
    <source>
        <dbReference type="EMBL" id="TDD25842.1"/>
    </source>
</evidence>
<dbReference type="GO" id="GO:0016787">
    <property type="term" value="F:hydrolase activity"/>
    <property type="evidence" value="ECO:0007669"/>
    <property type="project" value="UniProtKB-KW"/>
</dbReference>
<dbReference type="AlphaFoldDB" id="A0A4R4X690"/>
<dbReference type="NCBIfam" id="TIGR01509">
    <property type="entry name" value="HAD-SF-IA-v3"/>
    <property type="match status" value="1"/>
</dbReference>
<evidence type="ECO:0000313" key="5">
    <source>
        <dbReference type="Proteomes" id="UP000295172"/>
    </source>
</evidence>
<dbReference type="Proteomes" id="UP000295172">
    <property type="component" value="Unassembled WGS sequence"/>
</dbReference>
<dbReference type="SFLD" id="SFLDG01129">
    <property type="entry name" value="C1.5:_HAD__Beta-PGM__Phosphata"/>
    <property type="match status" value="1"/>
</dbReference>
<dbReference type="EMBL" id="SMKR01000052">
    <property type="protein sequence ID" value="TDD25842.1"/>
    <property type="molecule type" value="Genomic_DNA"/>
</dbReference>
<keyword evidence="2 4" id="KW-0378">Hydrolase</keyword>
<dbReference type="Gene3D" id="3.40.50.1000">
    <property type="entry name" value="HAD superfamily/HAD-like"/>
    <property type="match status" value="1"/>
</dbReference>
<proteinExistence type="predicted"/>
<evidence type="ECO:0000256" key="3">
    <source>
        <dbReference type="ARBA" id="ARBA00022842"/>
    </source>
</evidence>
<gene>
    <name evidence="4" type="ORF">E1218_14335</name>
</gene>
<reference evidence="4 5" key="1">
    <citation type="submission" date="2019-02" db="EMBL/GenBank/DDBJ databases">
        <title>Draft genome sequences of novel Actinobacteria.</title>
        <authorList>
            <person name="Sahin N."/>
            <person name="Ay H."/>
            <person name="Saygin H."/>
        </authorList>
    </citation>
    <scope>NUCLEOTIDE SEQUENCE [LARGE SCALE GENOMIC DNA]</scope>
    <source>
        <strain evidence="4 5">16K104</strain>
    </source>
</reference>
<dbReference type="SUPFAM" id="SSF56784">
    <property type="entry name" value="HAD-like"/>
    <property type="match status" value="1"/>
</dbReference>
<dbReference type="Gene3D" id="1.20.120.1600">
    <property type="match status" value="1"/>
</dbReference>
<name>A0A4R4X690_9ACTN</name>
<comment type="caution">
    <text evidence="4">The sequence shown here is derived from an EMBL/GenBank/DDBJ whole genome shotgun (WGS) entry which is preliminary data.</text>
</comment>
<dbReference type="PRINTS" id="PR00413">
    <property type="entry name" value="HADHALOGNASE"/>
</dbReference>
<dbReference type="InterPro" id="IPR006439">
    <property type="entry name" value="HAD-SF_hydro_IA"/>
</dbReference>
<evidence type="ECO:0000256" key="1">
    <source>
        <dbReference type="ARBA" id="ARBA00001946"/>
    </source>
</evidence>
<keyword evidence="5" id="KW-1185">Reference proteome</keyword>
<comment type="cofactor">
    <cofactor evidence="1">
        <name>Mg(2+)</name>
        <dbReference type="ChEBI" id="CHEBI:18420"/>
    </cofactor>
</comment>
<protein>
    <submittedName>
        <fullName evidence="4">HAD family hydrolase</fullName>
    </submittedName>
</protein>
<dbReference type="GO" id="GO:0044281">
    <property type="term" value="P:small molecule metabolic process"/>
    <property type="evidence" value="ECO:0007669"/>
    <property type="project" value="UniProtKB-ARBA"/>
</dbReference>
<dbReference type="RefSeq" id="WP_132320196.1">
    <property type="nucleotide sequence ID" value="NZ_SMKR01000052.1"/>
</dbReference>
<dbReference type="PANTHER" id="PTHR46470">
    <property type="entry name" value="N-ACYLNEURAMINATE-9-PHOSPHATASE"/>
    <property type="match status" value="1"/>
</dbReference>
<sequence length="218" mass="23987">MKAVIFDLDDTLFDHVGSATAGIHSWIPELGGTPSDELVARWFIIEQHCFDRWLNGDTTHQGQRRERLRSFLPLIDHPVPEGDAELDEIYTGYLRHYQENWIAFADARPALDIAHSNGWRIGVLTNGSTLQQNAKLTAIGLADEVDVVCTSESLGASKPDPQVYLRTCEALGADPADTLMIGDNLELDVLAARQAGLTAHHLDRAAGVTLPDLVRPRS</sequence>
<dbReference type="NCBIfam" id="TIGR01549">
    <property type="entry name" value="HAD-SF-IA-v1"/>
    <property type="match status" value="1"/>
</dbReference>
<dbReference type="InterPro" id="IPR051400">
    <property type="entry name" value="HAD-like_hydrolase"/>
</dbReference>
<dbReference type="InterPro" id="IPR023214">
    <property type="entry name" value="HAD_sf"/>
</dbReference>
<dbReference type="PANTHER" id="PTHR46470:SF4">
    <property type="entry name" value="5-AMINO-6-(5-PHOSPHO-D-RIBITYLAMINO)URACIL PHOSPHATASE YIGB"/>
    <property type="match status" value="1"/>
</dbReference>
<dbReference type="SFLD" id="SFLDS00003">
    <property type="entry name" value="Haloacid_Dehalogenase"/>
    <property type="match status" value="1"/>
</dbReference>
<accession>A0A4R4X690</accession>
<dbReference type="Pfam" id="PF00702">
    <property type="entry name" value="Hydrolase"/>
    <property type="match status" value="1"/>
</dbReference>
<keyword evidence="3" id="KW-0460">Magnesium</keyword>
<organism evidence="4 5">
    <name type="scientific">Kribbella turkmenica</name>
    <dbReference type="NCBI Taxonomy" id="2530375"/>
    <lineage>
        <taxon>Bacteria</taxon>
        <taxon>Bacillati</taxon>
        <taxon>Actinomycetota</taxon>
        <taxon>Actinomycetes</taxon>
        <taxon>Propionibacteriales</taxon>
        <taxon>Kribbellaceae</taxon>
        <taxon>Kribbella</taxon>
    </lineage>
</organism>
<evidence type="ECO:0000256" key="2">
    <source>
        <dbReference type="ARBA" id="ARBA00022801"/>
    </source>
</evidence>